<dbReference type="InterPro" id="IPR017441">
    <property type="entry name" value="Protein_kinase_ATP_BS"/>
</dbReference>
<organism evidence="26 27">
    <name type="scientific">Helianthus annuus</name>
    <name type="common">Common sunflower</name>
    <dbReference type="NCBI Taxonomy" id="4232"/>
    <lineage>
        <taxon>Eukaryota</taxon>
        <taxon>Viridiplantae</taxon>
        <taxon>Streptophyta</taxon>
        <taxon>Embryophyta</taxon>
        <taxon>Tracheophyta</taxon>
        <taxon>Spermatophyta</taxon>
        <taxon>Magnoliopsida</taxon>
        <taxon>eudicotyledons</taxon>
        <taxon>Gunneridae</taxon>
        <taxon>Pentapetalae</taxon>
        <taxon>asterids</taxon>
        <taxon>campanulids</taxon>
        <taxon>Asterales</taxon>
        <taxon>Asteraceae</taxon>
        <taxon>Asteroideae</taxon>
        <taxon>Heliantheae alliance</taxon>
        <taxon>Heliantheae</taxon>
        <taxon>Helianthus</taxon>
    </lineage>
</organism>
<dbReference type="GO" id="GO:0030246">
    <property type="term" value="F:carbohydrate binding"/>
    <property type="evidence" value="ECO:0007669"/>
    <property type="project" value="UniProtKB-KW"/>
</dbReference>
<dbReference type="FunFam" id="1.10.510.10:FF:000248">
    <property type="entry name" value="S-receptor-like kinase 5"/>
    <property type="match status" value="1"/>
</dbReference>
<comment type="catalytic activity">
    <reaction evidence="18">
        <text>L-threonyl-[protein] + ATP = O-phospho-L-threonyl-[protein] + ADP + H(+)</text>
        <dbReference type="Rhea" id="RHEA:46608"/>
        <dbReference type="Rhea" id="RHEA-COMP:11060"/>
        <dbReference type="Rhea" id="RHEA-COMP:11605"/>
        <dbReference type="ChEBI" id="CHEBI:15378"/>
        <dbReference type="ChEBI" id="CHEBI:30013"/>
        <dbReference type="ChEBI" id="CHEBI:30616"/>
        <dbReference type="ChEBI" id="CHEBI:61977"/>
        <dbReference type="ChEBI" id="CHEBI:456216"/>
        <dbReference type="EC" id="2.7.11.1"/>
    </reaction>
</comment>
<dbReference type="AlphaFoldDB" id="A0A9K3EEF7"/>
<protein>
    <recommendedName>
        <fullName evidence="2">non-specific serine/threonine protein kinase</fullName>
        <ecNumber evidence="2">2.7.11.1</ecNumber>
    </recommendedName>
</protein>
<keyword evidence="4" id="KW-0245">EGF-like domain</keyword>
<dbReference type="GO" id="GO:0004672">
    <property type="term" value="F:protein kinase activity"/>
    <property type="evidence" value="ECO:0000318"/>
    <property type="project" value="GO_Central"/>
</dbReference>
<evidence type="ECO:0000259" key="24">
    <source>
        <dbReference type="PROSITE" id="PS50927"/>
    </source>
</evidence>
<gene>
    <name evidence="26" type="ORF">HanXRQr2_Chr13g0566811</name>
</gene>
<evidence type="ECO:0000313" key="27">
    <source>
        <dbReference type="Proteomes" id="UP000215914"/>
    </source>
</evidence>
<feature type="binding site" evidence="20">
    <location>
        <position position="806"/>
    </location>
    <ligand>
        <name>ATP</name>
        <dbReference type="ChEBI" id="CHEBI:30616"/>
    </ligand>
</feature>
<evidence type="ECO:0000256" key="19">
    <source>
        <dbReference type="ARBA" id="ARBA00048679"/>
    </source>
</evidence>
<accession>A0A9K3EEF7</accession>
<dbReference type="FunFam" id="2.90.10.10:FF:000039">
    <property type="entry name" value="G-type lectin S-receptor-like serine/threonine-protein kinase SD2-5"/>
    <property type="match status" value="1"/>
</dbReference>
<keyword evidence="11" id="KW-0418">Kinase</keyword>
<dbReference type="InterPro" id="IPR011009">
    <property type="entry name" value="Kinase-like_dom_sf"/>
</dbReference>
<name>A0A9K3EEF7_HELAN</name>
<keyword evidence="17" id="KW-0325">Glycoprotein</keyword>
<keyword evidence="5" id="KW-0597">Phosphoprotein</keyword>
<keyword evidence="13 21" id="KW-1133">Transmembrane helix</keyword>
<evidence type="ECO:0000256" key="13">
    <source>
        <dbReference type="ARBA" id="ARBA00022989"/>
    </source>
</evidence>
<dbReference type="SUPFAM" id="SSF51110">
    <property type="entry name" value="alpha-D-mannose-specific plant lectins"/>
    <property type="match status" value="2"/>
</dbReference>
<keyword evidence="10 20" id="KW-0547">Nucleotide-binding</keyword>
<keyword evidence="3" id="KW-0723">Serine/threonine-protein kinase</keyword>
<evidence type="ECO:0000256" key="5">
    <source>
        <dbReference type="ARBA" id="ARBA00022553"/>
    </source>
</evidence>
<keyword evidence="9" id="KW-0430">Lectin</keyword>
<sequence>MRKLRICSFLFAIFLVLVFSPAAESYSATADLSTTWTTNYSAVNPILRRESNVAVFTCGFFCEDNCTSYYFAIFISPTTESPGQYKHVWSAKKNYDYLNPTHRENPILNFTAAGDLVLEDVDGFIYWKTDTAGKSVAGMNLTDTGNLVLFDHRNSVVWQSFDDPTDSLLPGQKLFQGQELQSRDGASSLQLTDKGLFGYAYYNELYYRWLVYGKGTNKGRRYMKFSNGSLSICIEYSSEPSDPVGVIGIPEASSAQYMKLMPDGHLQVFEWQLEEWKVIKDLTTLFQSYSYTANLSTTWNTNYSYAQPILFTETNGTQFACGFLCEGNCTNGKSLHHIFAVFIYPTTYHKAYKVVWSANRDYPVRENSILNFTSAGDLVLKDGDGSIVWTTNTAGKSVAGMNLTETGNLVLFDNQNSVVWQSFDHPTDSLLPGQKLYQGQKLKSSVSLSNSSGQEGMYSIGITDIGLFAYVESNPPQAFYRMLVYPNGNDTHKGRRYIRFLNGSLSLFIRSSEPSDPDVSVYIPTASSVQYMKLMSDGHLKVFEYQSGGWIEVADLLNVGNCSYPLTCGRNSICLAGQQQCRGAPAHPGLLLGPPLCSCAGREHFRPVNDRQPNLGCSEITPLTCNSTQDQDLITLENVKYFTSTADMEGVNMETCKQACRKNCSCKAAFYQYYSHVSSGDCFLLSELFTMKTVDPLYYNASAFIKVQYATSHRLPHQVARLVGYIVGSFVLLLVVALGVVYVFYKRKRDIEMEEENLDQLPGMPNRYSYEELKTATENFSKKLGEGGFGMVFEGTLRDGTKIAVKCLEGLAHVKKSFLAEVQSIGSIHHVNLVRLRGFCTWKSQRFLVYDFMSNGSLDSWIYLGVRKCVLEWECRKKIVLDIAKGLAYLHEECRQKIVHLDIKPQNILLDSDFSAKVSDFGLSKLIDKNQTEVMTNIKGTPGYLAPEWRSSIITEKVDVYSYGIVLLEILCGRKVLDRSQPEESGHLLFVFEKSWEQGTLLEMVDRQSEDMRVHSTEVVEMMKVAAWCLQTNFKRRPSMSSVVKVLEGGMGVESKLDYNFIDPIIQETEDGDGKYFTQLSAYLLSGPR</sequence>
<evidence type="ECO:0000256" key="17">
    <source>
        <dbReference type="ARBA" id="ARBA00023180"/>
    </source>
</evidence>
<keyword evidence="16" id="KW-0675">Receptor</keyword>
<evidence type="ECO:0000256" key="10">
    <source>
        <dbReference type="ARBA" id="ARBA00022741"/>
    </source>
</evidence>
<dbReference type="InterPro" id="IPR001480">
    <property type="entry name" value="Bulb-type_lectin_dom"/>
</dbReference>
<feature type="domain" description="Bulb-type lectin" evidence="24">
    <location>
        <begin position="38"/>
        <end position="162"/>
    </location>
</feature>
<dbReference type="EC" id="2.7.11.1" evidence="2"/>
<dbReference type="InterPro" id="IPR008271">
    <property type="entry name" value="Ser/Thr_kinase_AS"/>
</dbReference>
<dbReference type="InterPro" id="IPR000719">
    <property type="entry name" value="Prot_kinase_dom"/>
</dbReference>
<dbReference type="SMART" id="SM00108">
    <property type="entry name" value="B_lectin"/>
    <property type="match status" value="2"/>
</dbReference>
<evidence type="ECO:0000256" key="15">
    <source>
        <dbReference type="ARBA" id="ARBA00023157"/>
    </source>
</evidence>
<dbReference type="GO" id="GO:0005524">
    <property type="term" value="F:ATP binding"/>
    <property type="evidence" value="ECO:0007669"/>
    <property type="project" value="UniProtKB-UniRule"/>
</dbReference>
<dbReference type="SMART" id="SM00220">
    <property type="entry name" value="S_TKc"/>
    <property type="match status" value="1"/>
</dbReference>
<evidence type="ECO:0000256" key="8">
    <source>
        <dbReference type="ARBA" id="ARBA00022729"/>
    </source>
</evidence>
<dbReference type="PROSITE" id="PS50011">
    <property type="entry name" value="PROTEIN_KINASE_DOM"/>
    <property type="match status" value="1"/>
</dbReference>
<evidence type="ECO:0000259" key="25">
    <source>
        <dbReference type="PROSITE" id="PS50948"/>
    </source>
</evidence>
<keyword evidence="8 22" id="KW-0732">Signal</keyword>
<keyword evidence="15" id="KW-1015">Disulfide bond</keyword>
<dbReference type="InterPro" id="IPR003609">
    <property type="entry name" value="Pan_app"/>
</dbReference>
<dbReference type="PROSITE" id="PS50948">
    <property type="entry name" value="PAN"/>
    <property type="match status" value="1"/>
</dbReference>
<evidence type="ECO:0000256" key="18">
    <source>
        <dbReference type="ARBA" id="ARBA00047899"/>
    </source>
</evidence>
<dbReference type="PANTHER" id="PTHR47976:SF30">
    <property type="entry name" value="RECEPTOR-LIKE SERINE_THREONINE-PROTEIN KINASE"/>
    <property type="match status" value="1"/>
</dbReference>
<feature type="domain" description="Bulb-type lectin" evidence="24">
    <location>
        <begin position="296"/>
        <end position="424"/>
    </location>
</feature>
<feature type="chain" id="PRO_5039946885" description="non-specific serine/threonine protein kinase" evidence="22">
    <location>
        <begin position="26"/>
        <end position="1089"/>
    </location>
</feature>
<dbReference type="Pfam" id="PF00069">
    <property type="entry name" value="Pkinase"/>
    <property type="match status" value="1"/>
</dbReference>
<feature type="transmembrane region" description="Helical" evidence="21">
    <location>
        <begin position="722"/>
        <end position="745"/>
    </location>
</feature>
<keyword evidence="14 21" id="KW-0472">Membrane</keyword>
<evidence type="ECO:0000256" key="21">
    <source>
        <dbReference type="SAM" id="Phobius"/>
    </source>
</evidence>
<dbReference type="Proteomes" id="UP000215914">
    <property type="component" value="Unassembled WGS sequence"/>
</dbReference>
<comment type="caution">
    <text evidence="26">The sequence shown here is derived from an EMBL/GenBank/DDBJ whole genome shotgun (WGS) entry which is preliminary data.</text>
</comment>
<evidence type="ECO:0000256" key="14">
    <source>
        <dbReference type="ARBA" id="ARBA00023136"/>
    </source>
</evidence>
<dbReference type="EMBL" id="MNCJ02000328">
    <property type="protein sequence ID" value="KAF5771599.1"/>
    <property type="molecule type" value="Genomic_DNA"/>
</dbReference>
<proteinExistence type="predicted"/>
<evidence type="ECO:0000256" key="4">
    <source>
        <dbReference type="ARBA" id="ARBA00022536"/>
    </source>
</evidence>
<dbReference type="Pfam" id="PF08276">
    <property type="entry name" value="PAN_2"/>
    <property type="match status" value="1"/>
</dbReference>
<dbReference type="PROSITE" id="PS50927">
    <property type="entry name" value="BULB_LECTIN"/>
    <property type="match status" value="2"/>
</dbReference>
<evidence type="ECO:0000256" key="9">
    <source>
        <dbReference type="ARBA" id="ARBA00022734"/>
    </source>
</evidence>
<dbReference type="CDD" id="cd00028">
    <property type="entry name" value="B_lectin"/>
    <property type="match status" value="1"/>
</dbReference>
<evidence type="ECO:0000256" key="3">
    <source>
        <dbReference type="ARBA" id="ARBA00022527"/>
    </source>
</evidence>
<comment type="subcellular location">
    <subcellularLocation>
        <location evidence="1">Membrane</location>
        <topology evidence="1">Single-pass type I membrane protein</topology>
    </subcellularLocation>
</comment>
<evidence type="ECO:0000256" key="12">
    <source>
        <dbReference type="ARBA" id="ARBA00022840"/>
    </source>
</evidence>
<dbReference type="CDD" id="cd01098">
    <property type="entry name" value="PAN_AP_plant"/>
    <property type="match status" value="1"/>
</dbReference>
<keyword evidence="27" id="KW-1185">Reference proteome</keyword>
<dbReference type="CDD" id="cd14066">
    <property type="entry name" value="STKc_IRAK"/>
    <property type="match status" value="1"/>
</dbReference>
<comment type="catalytic activity">
    <reaction evidence="19">
        <text>L-seryl-[protein] + ATP = O-phospho-L-seryl-[protein] + ADP + H(+)</text>
        <dbReference type="Rhea" id="RHEA:17989"/>
        <dbReference type="Rhea" id="RHEA-COMP:9863"/>
        <dbReference type="Rhea" id="RHEA-COMP:11604"/>
        <dbReference type="ChEBI" id="CHEBI:15378"/>
        <dbReference type="ChEBI" id="CHEBI:29999"/>
        <dbReference type="ChEBI" id="CHEBI:30616"/>
        <dbReference type="ChEBI" id="CHEBI:83421"/>
        <dbReference type="ChEBI" id="CHEBI:456216"/>
        <dbReference type="EC" id="2.7.11.1"/>
    </reaction>
</comment>
<evidence type="ECO:0000313" key="26">
    <source>
        <dbReference type="EMBL" id="KAF5771599.1"/>
    </source>
</evidence>
<dbReference type="SUPFAM" id="SSF56112">
    <property type="entry name" value="Protein kinase-like (PK-like)"/>
    <property type="match status" value="1"/>
</dbReference>
<dbReference type="GO" id="GO:0016020">
    <property type="term" value="C:membrane"/>
    <property type="evidence" value="ECO:0007669"/>
    <property type="project" value="UniProtKB-SubCell"/>
</dbReference>
<dbReference type="FunFam" id="3.30.200.20:FF:000178">
    <property type="entry name" value="serine/threonine-protein kinase PBS1-like"/>
    <property type="match status" value="1"/>
</dbReference>
<feature type="domain" description="Apple" evidence="25">
    <location>
        <begin position="625"/>
        <end position="703"/>
    </location>
</feature>
<evidence type="ECO:0000256" key="11">
    <source>
        <dbReference type="ARBA" id="ARBA00022777"/>
    </source>
</evidence>
<feature type="domain" description="Protein kinase" evidence="23">
    <location>
        <begin position="778"/>
        <end position="1062"/>
    </location>
</feature>
<dbReference type="InterPro" id="IPR051343">
    <property type="entry name" value="G-type_lectin_kinases/EP1-like"/>
</dbReference>
<dbReference type="GO" id="GO:0004674">
    <property type="term" value="F:protein serine/threonine kinase activity"/>
    <property type="evidence" value="ECO:0007669"/>
    <property type="project" value="UniProtKB-KW"/>
</dbReference>
<dbReference type="Gene3D" id="3.30.200.20">
    <property type="entry name" value="Phosphorylase Kinase, domain 1"/>
    <property type="match status" value="1"/>
</dbReference>
<feature type="signal peptide" evidence="22">
    <location>
        <begin position="1"/>
        <end position="25"/>
    </location>
</feature>
<keyword evidence="6 26" id="KW-0808">Transferase</keyword>
<dbReference type="Gene3D" id="1.10.510.10">
    <property type="entry name" value="Transferase(Phosphotransferase) domain 1"/>
    <property type="match status" value="1"/>
</dbReference>
<evidence type="ECO:0000256" key="20">
    <source>
        <dbReference type="PROSITE-ProRule" id="PRU10141"/>
    </source>
</evidence>
<evidence type="ECO:0000256" key="6">
    <source>
        <dbReference type="ARBA" id="ARBA00022679"/>
    </source>
</evidence>
<evidence type="ECO:0000256" key="2">
    <source>
        <dbReference type="ARBA" id="ARBA00012513"/>
    </source>
</evidence>
<evidence type="ECO:0000256" key="1">
    <source>
        <dbReference type="ARBA" id="ARBA00004479"/>
    </source>
</evidence>
<evidence type="ECO:0000256" key="22">
    <source>
        <dbReference type="SAM" id="SignalP"/>
    </source>
</evidence>
<dbReference type="FunFam" id="2.90.10.30:FF:000003">
    <property type="entry name" value="Os04g0303100 protein"/>
    <property type="match status" value="2"/>
</dbReference>
<dbReference type="Gramene" id="mRNA:HanXRQr2_Chr13g0566811">
    <property type="protein sequence ID" value="mRNA:HanXRQr2_Chr13g0566811"/>
    <property type="gene ID" value="HanXRQr2_Chr13g0566811"/>
</dbReference>
<dbReference type="PROSITE" id="PS00108">
    <property type="entry name" value="PROTEIN_KINASE_ST"/>
    <property type="match status" value="1"/>
</dbReference>
<evidence type="ECO:0000259" key="23">
    <source>
        <dbReference type="PROSITE" id="PS50011"/>
    </source>
</evidence>
<evidence type="ECO:0000256" key="16">
    <source>
        <dbReference type="ARBA" id="ARBA00023170"/>
    </source>
</evidence>
<keyword evidence="7 21" id="KW-0812">Transmembrane</keyword>
<reference evidence="26" key="2">
    <citation type="submission" date="2020-06" db="EMBL/GenBank/DDBJ databases">
        <title>Helianthus annuus Genome sequencing and assembly Release 2.</title>
        <authorList>
            <person name="Gouzy J."/>
            <person name="Langlade N."/>
            <person name="Munos S."/>
        </authorList>
    </citation>
    <scope>NUCLEOTIDE SEQUENCE</scope>
    <source>
        <tissue evidence="26">Leaves</tissue>
    </source>
</reference>
<evidence type="ECO:0000256" key="7">
    <source>
        <dbReference type="ARBA" id="ARBA00022692"/>
    </source>
</evidence>
<dbReference type="InterPro" id="IPR036426">
    <property type="entry name" value="Bulb-type_lectin_dom_sf"/>
</dbReference>
<keyword evidence="12 20" id="KW-0067">ATP-binding</keyword>
<dbReference type="PROSITE" id="PS00107">
    <property type="entry name" value="PROTEIN_KINASE_ATP"/>
    <property type="match status" value="1"/>
</dbReference>
<dbReference type="Pfam" id="PF01453">
    <property type="entry name" value="B_lectin"/>
    <property type="match status" value="2"/>
</dbReference>
<reference evidence="26" key="1">
    <citation type="journal article" date="2017" name="Nature">
        <title>The sunflower genome provides insights into oil metabolism, flowering and Asterid evolution.</title>
        <authorList>
            <person name="Badouin H."/>
            <person name="Gouzy J."/>
            <person name="Grassa C.J."/>
            <person name="Murat F."/>
            <person name="Staton S.E."/>
            <person name="Cottret L."/>
            <person name="Lelandais-Briere C."/>
            <person name="Owens G.L."/>
            <person name="Carrere S."/>
            <person name="Mayjonade B."/>
            <person name="Legrand L."/>
            <person name="Gill N."/>
            <person name="Kane N.C."/>
            <person name="Bowers J.E."/>
            <person name="Hubner S."/>
            <person name="Bellec A."/>
            <person name="Berard A."/>
            <person name="Berges H."/>
            <person name="Blanchet N."/>
            <person name="Boniface M.C."/>
            <person name="Brunel D."/>
            <person name="Catrice O."/>
            <person name="Chaidir N."/>
            <person name="Claudel C."/>
            <person name="Donnadieu C."/>
            <person name="Faraut T."/>
            <person name="Fievet G."/>
            <person name="Helmstetter N."/>
            <person name="King M."/>
            <person name="Knapp S.J."/>
            <person name="Lai Z."/>
            <person name="Le Paslier M.C."/>
            <person name="Lippi Y."/>
            <person name="Lorenzon L."/>
            <person name="Mandel J.R."/>
            <person name="Marage G."/>
            <person name="Marchand G."/>
            <person name="Marquand E."/>
            <person name="Bret-Mestries E."/>
            <person name="Morien E."/>
            <person name="Nambeesan S."/>
            <person name="Nguyen T."/>
            <person name="Pegot-Espagnet P."/>
            <person name="Pouilly N."/>
            <person name="Raftis F."/>
            <person name="Sallet E."/>
            <person name="Schiex T."/>
            <person name="Thomas J."/>
            <person name="Vandecasteele C."/>
            <person name="Vares D."/>
            <person name="Vear F."/>
            <person name="Vautrin S."/>
            <person name="Crespi M."/>
            <person name="Mangin B."/>
            <person name="Burke J.M."/>
            <person name="Salse J."/>
            <person name="Munos S."/>
            <person name="Vincourt P."/>
            <person name="Rieseberg L.H."/>
            <person name="Langlade N.B."/>
        </authorList>
    </citation>
    <scope>NUCLEOTIDE SEQUENCE</scope>
    <source>
        <tissue evidence="26">Leaves</tissue>
    </source>
</reference>
<dbReference type="Gene3D" id="2.90.10.10">
    <property type="entry name" value="Bulb-type lectin domain"/>
    <property type="match status" value="2"/>
</dbReference>
<dbReference type="PANTHER" id="PTHR47976">
    <property type="entry name" value="G-TYPE LECTIN S-RECEPTOR-LIKE SERINE/THREONINE-PROTEIN KINASE SD2-5"/>
    <property type="match status" value="1"/>
</dbReference>